<feature type="transmembrane region" description="Helical" evidence="1">
    <location>
        <begin position="99"/>
        <end position="120"/>
    </location>
</feature>
<feature type="transmembrane region" description="Helical" evidence="1">
    <location>
        <begin position="75"/>
        <end position="93"/>
    </location>
</feature>
<keyword evidence="1" id="KW-0812">Transmembrane</keyword>
<keyword evidence="1" id="KW-0472">Membrane</keyword>
<dbReference type="EMBL" id="AM711867">
    <property type="protein sequence ID" value="CAN00213.1"/>
    <property type="molecule type" value="Genomic_DNA"/>
</dbReference>
<dbReference type="Proteomes" id="UP000001564">
    <property type="component" value="Chromosome"/>
</dbReference>
<feature type="transmembrane region" description="Helical" evidence="1">
    <location>
        <begin position="21"/>
        <end position="40"/>
    </location>
</feature>
<name>A5CMC7_CLAM3</name>
<keyword evidence="1" id="KW-1133">Transmembrane helix</keyword>
<keyword evidence="3" id="KW-1185">Reference proteome</keyword>
<protein>
    <submittedName>
        <fullName evidence="2">Membrane protein</fullName>
    </submittedName>
</protein>
<dbReference type="HOGENOM" id="CLU_137989_0_0_11"/>
<dbReference type="eggNOG" id="ENOG5033396">
    <property type="taxonomic scope" value="Bacteria"/>
</dbReference>
<evidence type="ECO:0000313" key="2">
    <source>
        <dbReference type="EMBL" id="CAN00213.1"/>
    </source>
</evidence>
<proteinExistence type="predicted"/>
<evidence type="ECO:0000313" key="3">
    <source>
        <dbReference type="Proteomes" id="UP000001564"/>
    </source>
</evidence>
<accession>A5CMC7</accession>
<evidence type="ECO:0000256" key="1">
    <source>
        <dbReference type="SAM" id="Phobius"/>
    </source>
</evidence>
<organism evidence="2 3">
    <name type="scientific">Clavibacter michiganensis subsp. michiganensis (strain NCPPB 382)</name>
    <dbReference type="NCBI Taxonomy" id="443906"/>
    <lineage>
        <taxon>Bacteria</taxon>
        <taxon>Bacillati</taxon>
        <taxon>Actinomycetota</taxon>
        <taxon>Actinomycetes</taxon>
        <taxon>Micrococcales</taxon>
        <taxon>Microbacteriaceae</taxon>
        <taxon>Clavibacter</taxon>
    </lineage>
</organism>
<dbReference type="AlphaFoldDB" id="A5CMC7"/>
<sequence length="132" mass="14001">MRPGTRTAARPGTRPPGHDPLAGGLRFLAELIAWVATPWALWPHSIPLAVCAVVLLIGLPAVFSTPGDRPGGDGLVPTPGIVTIVLVLLQLVAASLAAWAIWPTWIAVAVTALCLAVVVTEQPRWRALTRRR</sequence>
<gene>
    <name evidence="2" type="ordered locus">CMM_0191</name>
</gene>
<feature type="transmembrane region" description="Helical" evidence="1">
    <location>
        <begin position="46"/>
        <end position="63"/>
    </location>
</feature>
<dbReference type="OrthoDB" id="6387906at2"/>
<dbReference type="KEGG" id="cmi:CMM_0191"/>
<reference evidence="2 3" key="1">
    <citation type="journal article" date="2008" name="J. Bacteriol.">
        <title>The genome sequence of the tomato-pathogenic actinomycete Clavibacter michiganensis subsp. michiganensis NCPPB382 reveals a large island involved in pathogenicity.</title>
        <authorList>
            <person name="Gartemann K.H."/>
            <person name="Abt B."/>
            <person name="Bekel T."/>
            <person name="Burger A."/>
            <person name="Engemann J."/>
            <person name="Flugel M."/>
            <person name="Gaigalat L."/>
            <person name="Goesmann A."/>
            <person name="Grafen I."/>
            <person name="Kalinowski J."/>
            <person name="Kaup O."/>
            <person name="Kirchner O."/>
            <person name="Krause L."/>
            <person name="Linke B."/>
            <person name="McHardy A."/>
            <person name="Meyer F."/>
            <person name="Pohle S."/>
            <person name="Ruckert C."/>
            <person name="Schneiker S."/>
            <person name="Zellermann E.M."/>
            <person name="Puhler A."/>
            <person name="Eichenlaub R."/>
            <person name="Kaiser O."/>
            <person name="Bartels D."/>
        </authorList>
    </citation>
    <scope>NUCLEOTIDE SEQUENCE [LARGE SCALE GENOMIC DNA]</scope>
    <source>
        <strain evidence="2 3">NCPPB 382</strain>
    </source>
</reference>